<evidence type="ECO:0000313" key="1">
    <source>
        <dbReference type="EMBL" id="KAJ8668580.1"/>
    </source>
</evidence>
<comment type="caution">
    <text evidence="1">The sequence shown here is derived from an EMBL/GenBank/DDBJ whole genome shotgun (WGS) entry which is preliminary data.</text>
</comment>
<keyword evidence="2" id="KW-1185">Reference proteome</keyword>
<reference evidence="1" key="1">
    <citation type="submission" date="2023-04" db="EMBL/GenBank/DDBJ databases">
        <title>A chromosome-level genome assembly of the parasitoid wasp Eretmocerus hayati.</title>
        <authorList>
            <person name="Zhong Y."/>
            <person name="Liu S."/>
            <person name="Liu Y."/>
        </authorList>
    </citation>
    <scope>NUCLEOTIDE SEQUENCE</scope>
    <source>
        <strain evidence="1">ZJU_SS_LIU_2023</strain>
    </source>
</reference>
<protein>
    <submittedName>
        <fullName evidence="1">Uncharacterized protein</fullName>
    </submittedName>
</protein>
<sequence>MKYVKGLLFTVNLAIWLTGCVLIVTGIYIMMEPHRGHLLNLFVTDASPHDTIHTVGYGMVVYGLTILTVGFCGCRAALQRSACVVGLYMGLLVTLIISELIAGAWIGKVTHKSLEGMERRMYEKLNNAFGWDMSNDHDFTRALIYAQYKFNCCGINNDYDYVNSSWWIDNQLHGMKEQVFRTCCVHKENESKNTGSPMSSLSRVFHTNTEKPWTNPQLTDESACQSLDVAVHTPHRNKIGCLPTVKDWLRMQSYVPILFGIAVLGSQVLSVLVSGCLWRTMATNAQSGG</sequence>
<dbReference type="Proteomes" id="UP001239111">
    <property type="component" value="Chromosome 4"/>
</dbReference>
<proteinExistence type="predicted"/>
<accession>A0ACC2NG59</accession>
<dbReference type="EMBL" id="CM056744">
    <property type="protein sequence ID" value="KAJ8668580.1"/>
    <property type="molecule type" value="Genomic_DNA"/>
</dbReference>
<evidence type="ECO:0000313" key="2">
    <source>
        <dbReference type="Proteomes" id="UP001239111"/>
    </source>
</evidence>
<gene>
    <name evidence="1" type="ORF">QAD02_010243</name>
</gene>
<name>A0ACC2NG59_9HYME</name>
<organism evidence="1 2">
    <name type="scientific">Eretmocerus hayati</name>
    <dbReference type="NCBI Taxonomy" id="131215"/>
    <lineage>
        <taxon>Eukaryota</taxon>
        <taxon>Metazoa</taxon>
        <taxon>Ecdysozoa</taxon>
        <taxon>Arthropoda</taxon>
        <taxon>Hexapoda</taxon>
        <taxon>Insecta</taxon>
        <taxon>Pterygota</taxon>
        <taxon>Neoptera</taxon>
        <taxon>Endopterygota</taxon>
        <taxon>Hymenoptera</taxon>
        <taxon>Apocrita</taxon>
        <taxon>Proctotrupomorpha</taxon>
        <taxon>Chalcidoidea</taxon>
        <taxon>Aphelinidae</taxon>
        <taxon>Aphelininae</taxon>
        <taxon>Eretmocerus</taxon>
    </lineage>
</organism>